<keyword evidence="2" id="KW-1185">Reference proteome</keyword>
<reference evidence="1 2" key="1">
    <citation type="journal article" date="2023" name="ACS Omega">
        <title>Identification of the Neoaspergillic Acid Biosynthesis Gene Cluster by Establishing an In Vitro CRISPR-Ribonucleoprotein Genetic System in Aspergillus melleus.</title>
        <authorList>
            <person name="Yuan B."/>
            <person name="Grau M.F."/>
            <person name="Murata R.M."/>
            <person name="Torok T."/>
            <person name="Venkateswaran K."/>
            <person name="Stajich J.E."/>
            <person name="Wang C.C.C."/>
        </authorList>
    </citation>
    <scope>NUCLEOTIDE SEQUENCE [LARGE SCALE GENOMIC DNA]</scope>
    <source>
        <strain evidence="1 2">IMV 1140</strain>
    </source>
</reference>
<evidence type="ECO:0000313" key="2">
    <source>
        <dbReference type="Proteomes" id="UP001177260"/>
    </source>
</evidence>
<accession>A0ACC3BB45</accession>
<organism evidence="1 2">
    <name type="scientific">Aspergillus melleus</name>
    <dbReference type="NCBI Taxonomy" id="138277"/>
    <lineage>
        <taxon>Eukaryota</taxon>
        <taxon>Fungi</taxon>
        <taxon>Dikarya</taxon>
        <taxon>Ascomycota</taxon>
        <taxon>Pezizomycotina</taxon>
        <taxon>Eurotiomycetes</taxon>
        <taxon>Eurotiomycetidae</taxon>
        <taxon>Eurotiales</taxon>
        <taxon>Aspergillaceae</taxon>
        <taxon>Aspergillus</taxon>
        <taxon>Aspergillus subgen. Circumdati</taxon>
    </lineage>
</organism>
<dbReference type="Proteomes" id="UP001177260">
    <property type="component" value="Unassembled WGS sequence"/>
</dbReference>
<dbReference type="EMBL" id="JAOPJF010000011">
    <property type="protein sequence ID" value="KAK1147680.1"/>
    <property type="molecule type" value="Genomic_DNA"/>
</dbReference>
<gene>
    <name evidence="1" type="primary">SOL3</name>
    <name evidence="1" type="ORF">N8T08_001024</name>
</gene>
<sequence>MGGSIPGFLYRQLTFCPKALPTSVNLEGQTAIITGSNVGLGLEAAKQLTARGLSHLILAVRTVSKGEAAKEEILCDNPSSTCTIEVWELDQESFDSVRAFGERAQALQKLDLVILSAGVKLLEYKRAKTGHEMNVQINHLGTSLLSLLLLPALQKTAATQGTPSRLTIVTSEMHFWSKFPEKDSPNTLSRLDDPDSFKPGMDRYNTSKLLNVLWLRELSKRAGPDIVVNGVNPGLCASELHRSDSTPGKKVFNGVVAWSLAQGGHCLVDAVVMHEGERGAYVSEQVVKRPSSFVLSEEGEKAQIKLWDETVALLKEAGVPDVDLLGGVAQVA</sequence>
<protein>
    <submittedName>
        <fullName evidence="1">6-phosphogluconolactonase sol3</fullName>
    </submittedName>
</protein>
<name>A0ACC3BB45_9EURO</name>
<proteinExistence type="predicted"/>
<evidence type="ECO:0000313" key="1">
    <source>
        <dbReference type="EMBL" id="KAK1147680.1"/>
    </source>
</evidence>
<comment type="caution">
    <text evidence="1">The sequence shown here is derived from an EMBL/GenBank/DDBJ whole genome shotgun (WGS) entry which is preliminary data.</text>
</comment>